<dbReference type="Pfam" id="PF08279">
    <property type="entry name" value="HTH_11"/>
    <property type="match status" value="1"/>
</dbReference>
<dbReference type="InterPro" id="IPR026881">
    <property type="entry name" value="WYL_dom"/>
</dbReference>
<dbReference type="InterPro" id="IPR001034">
    <property type="entry name" value="DeoR_HTH"/>
</dbReference>
<evidence type="ECO:0000256" key="2">
    <source>
        <dbReference type="ARBA" id="ARBA00023163"/>
    </source>
</evidence>
<name>A0ABW0KVP2_9BACT</name>
<dbReference type="PANTHER" id="PTHR34580:SF3">
    <property type="entry name" value="PROTEIN PAFB"/>
    <property type="match status" value="1"/>
</dbReference>
<evidence type="ECO:0000313" key="5">
    <source>
        <dbReference type="Proteomes" id="UP001596052"/>
    </source>
</evidence>
<dbReference type="Gene3D" id="1.10.10.10">
    <property type="entry name" value="Winged helix-like DNA-binding domain superfamily/Winged helix DNA-binding domain"/>
    <property type="match status" value="1"/>
</dbReference>
<evidence type="ECO:0000313" key="4">
    <source>
        <dbReference type="EMBL" id="MFC5456942.1"/>
    </source>
</evidence>
<dbReference type="InterPro" id="IPR036390">
    <property type="entry name" value="WH_DNA-bd_sf"/>
</dbReference>
<dbReference type="Pfam" id="PF13280">
    <property type="entry name" value="WYL"/>
    <property type="match status" value="1"/>
</dbReference>
<dbReference type="InterPro" id="IPR057727">
    <property type="entry name" value="WCX_dom"/>
</dbReference>
<dbReference type="RefSeq" id="WP_377169710.1">
    <property type="nucleotide sequence ID" value="NZ_JBHSMQ010000007.1"/>
</dbReference>
<dbReference type="PIRSF" id="PIRSF016838">
    <property type="entry name" value="PafC"/>
    <property type="match status" value="1"/>
</dbReference>
<accession>A0ABW0KVP2</accession>
<dbReference type="InterPro" id="IPR036388">
    <property type="entry name" value="WH-like_DNA-bd_sf"/>
</dbReference>
<keyword evidence="1" id="KW-0805">Transcription regulation</keyword>
<keyword evidence="5" id="KW-1185">Reference proteome</keyword>
<evidence type="ECO:0000256" key="1">
    <source>
        <dbReference type="ARBA" id="ARBA00023015"/>
    </source>
</evidence>
<dbReference type="SUPFAM" id="SSF46785">
    <property type="entry name" value="Winged helix' DNA-binding domain"/>
    <property type="match status" value="1"/>
</dbReference>
<feature type="domain" description="HTH deoR-type" evidence="3">
    <location>
        <begin position="3"/>
        <end position="58"/>
    </location>
</feature>
<dbReference type="InterPro" id="IPR013196">
    <property type="entry name" value="HTH_11"/>
</dbReference>
<gene>
    <name evidence="4" type="ORF">ACFQDI_18895</name>
</gene>
<dbReference type="Pfam" id="PF25583">
    <property type="entry name" value="WCX"/>
    <property type="match status" value="1"/>
</dbReference>
<evidence type="ECO:0000259" key="3">
    <source>
        <dbReference type="PROSITE" id="PS51000"/>
    </source>
</evidence>
<dbReference type="Proteomes" id="UP001596052">
    <property type="component" value="Unassembled WGS sequence"/>
</dbReference>
<dbReference type="PROSITE" id="PS51000">
    <property type="entry name" value="HTH_DEOR_2"/>
    <property type="match status" value="1"/>
</dbReference>
<dbReference type="PROSITE" id="PS52050">
    <property type="entry name" value="WYL"/>
    <property type="match status" value="1"/>
</dbReference>
<dbReference type="InterPro" id="IPR051534">
    <property type="entry name" value="CBASS_pafABC_assoc_protein"/>
</dbReference>
<organism evidence="4 5">
    <name type="scientific">Prosthecobacter fluviatilis</name>
    <dbReference type="NCBI Taxonomy" id="445931"/>
    <lineage>
        <taxon>Bacteria</taxon>
        <taxon>Pseudomonadati</taxon>
        <taxon>Verrucomicrobiota</taxon>
        <taxon>Verrucomicrobiia</taxon>
        <taxon>Verrucomicrobiales</taxon>
        <taxon>Verrucomicrobiaceae</taxon>
        <taxon>Prosthecobacter</taxon>
    </lineage>
</organism>
<proteinExistence type="predicted"/>
<sequence>MNRTDRLVSMVMLLQSRRVITAAQLAEHFEITERTVYRDLAALGEGGVPIVGEPGVGYSLMSGYTLPPVMFSPEEAFAFVTGGLLVERMTDASMRDAIRSAMGKVTAVLPSGLQGRVDRLRKTTVIGTRPPTKGSVPLTTVQRAMAEGRVLRLNYLGAARGEPTERLVEPRGLVFYMDHWHLIAWCRLREDMRDFRVDRIVRCETLPEPIPPCPEFNLNEHLARCIVPERSEFAVIEIPDYLLEGVRRFWGPTIVEEEPLACRRASVRFAFRAEGIPYVSRWLLSLGTDAEIVSPEVLREKVAEMAQATAEHHRRGVK</sequence>
<dbReference type="InterPro" id="IPR028349">
    <property type="entry name" value="PafC-like"/>
</dbReference>
<keyword evidence="2" id="KW-0804">Transcription</keyword>
<dbReference type="EMBL" id="JBHSMQ010000007">
    <property type="protein sequence ID" value="MFC5456942.1"/>
    <property type="molecule type" value="Genomic_DNA"/>
</dbReference>
<protein>
    <submittedName>
        <fullName evidence="4">Helix-turn-helix transcriptional regulator</fullName>
    </submittedName>
</protein>
<comment type="caution">
    <text evidence="4">The sequence shown here is derived from an EMBL/GenBank/DDBJ whole genome shotgun (WGS) entry which is preliminary data.</text>
</comment>
<dbReference type="PANTHER" id="PTHR34580">
    <property type="match status" value="1"/>
</dbReference>
<reference evidence="5" key="1">
    <citation type="journal article" date="2019" name="Int. J. Syst. Evol. Microbiol.">
        <title>The Global Catalogue of Microorganisms (GCM) 10K type strain sequencing project: providing services to taxonomists for standard genome sequencing and annotation.</title>
        <authorList>
            <consortium name="The Broad Institute Genomics Platform"/>
            <consortium name="The Broad Institute Genome Sequencing Center for Infectious Disease"/>
            <person name="Wu L."/>
            <person name="Ma J."/>
        </authorList>
    </citation>
    <scope>NUCLEOTIDE SEQUENCE [LARGE SCALE GENOMIC DNA]</scope>
    <source>
        <strain evidence="5">CGMCC 4.1469</strain>
    </source>
</reference>